<keyword evidence="3 9" id="KW-0812">Transmembrane</keyword>
<feature type="region of interest" description="Disordered" evidence="10">
    <location>
        <begin position="254"/>
        <end position="283"/>
    </location>
</feature>
<organism evidence="13 14">
    <name type="scientific">Strongylocentrotus purpuratus</name>
    <name type="common">Purple sea urchin</name>
    <dbReference type="NCBI Taxonomy" id="7668"/>
    <lineage>
        <taxon>Eukaryota</taxon>
        <taxon>Metazoa</taxon>
        <taxon>Echinodermata</taxon>
        <taxon>Eleutherozoa</taxon>
        <taxon>Echinozoa</taxon>
        <taxon>Echinoidea</taxon>
        <taxon>Euechinoidea</taxon>
        <taxon>Echinacea</taxon>
        <taxon>Camarodonta</taxon>
        <taxon>Echinidea</taxon>
        <taxon>Strongylocentrotidae</taxon>
        <taxon>Strongylocentrotus</taxon>
    </lineage>
</organism>
<feature type="transmembrane region" description="Helical" evidence="11">
    <location>
        <begin position="32"/>
        <end position="54"/>
    </location>
</feature>
<evidence type="ECO:0000256" key="6">
    <source>
        <dbReference type="ARBA" id="ARBA00023136"/>
    </source>
</evidence>
<dbReference type="GO" id="GO:0004930">
    <property type="term" value="F:G protein-coupled receptor activity"/>
    <property type="evidence" value="ECO:0000318"/>
    <property type="project" value="GO_Central"/>
</dbReference>
<evidence type="ECO:0000313" key="14">
    <source>
        <dbReference type="Proteomes" id="UP000007110"/>
    </source>
</evidence>
<feature type="region of interest" description="Disordered" evidence="10">
    <location>
        <begin position="1"/>
        <end position="22"/>
    </location>
</feature>
<dbReference type="RefSeq" id="XP_030855046.1">
    <property type="nucleotide sequence ID" value="XM_030999186.1"/>
</dbReference>
<dbReference type="GO" id="GO:0071880">
    <property type="term" value="P:adenylate cyclase-activating adrenergic receptor signaling pathway"/>
    <property type="evidence" value="ECO:0000318"/>
    <property type="project" value="GO_Central"/>
</dbReference>
<feature type="transmembrane region" description="Helical" evidence="11">
    <location>
        <begin position="320"/>
        <end position="343"/>
    </location>
</feature>
<dbReference type="InterPro" id="IPR017452">
    <property type="entry name" value="GPCR_Rhodpsn_7TM"/>
</dbReference>
<evidence type="ECO:0000256" key="5">
    <source>
        <dbReference type="ARBA" id="ARBA00023040"/>
    </source>
</evidence>
<feature type="transmembrane region" description="Helical" evidence="11">
    <location>
        <begin position="111"/>
        <end position="130"/>
    </location>
</feature>
<dbReference type="GO" id="GO:0043410">
    <property type="term" value="P:positive regulation of MAPK cascade"/>
    <property type="evidence" value="ECO:0000318"/>
    <property type="project" value="GO_Central"/>
</dbReference>
<proteinExistence type="inferred from homology"/>
<evidence type="ECO:0000256" key="8">
    <source>
        <dbReference type="ARBA" id="ARBA00023224"/>
    </source>
</evidence>
<evidence type="ECO:0000256" key="3">
    <source>
        <dbReference type="ARBA" id="ARBA00022692"/>
    </source>
</evidence>
<feature type="domain" description="G-protein coupled receptors family 1 profile" evidence="12">
    <location>
        <begin position="45"/>
        <end position="372"/>
    </location>
</feature>
<keyword evidence="14" id="KW-1185">Reference proteome</keyword>
<dbReference type="EnsemblMetazoa" id="XM_030999186">
    <property type="protein sequence ID" value="XP_030855046"/>
    <property type="gene ID" value="LOC105447216"/>
</dbReference>
<dbReference type="PRINTS" id="PR00237">
    <property type="entry name" value="GPCRRHODOPSN"/>
</dbReference>
<accession>A0A7M7PSE4</accession>
<dbReference type="PANTHER" id="PTHR24248:SF120">
    <property type="entry name" value="G-PROTEIN COUPLED RECEPTORS FAMILY 1 PROFILE DOMAIN-CONTAINING PROTEIN"/>
    <property type="match status" value="1"/>
</dbReference>
<evidence type="ECO:0000256" key="11">
    <source>
        <dbReference type="SAM" id="Phobius"/>
    </source>
</evidence>
<reference evidence="13" key="2">
    <citation type="submission" date="2021-01" db="UniProtKB">
        <authorList>
            <consortium name="EnsemblMetazoa"/>
        </authorList>
    </citation>
    <scope>IDENTIFICATION</scope>
</reference>
<feature type="transmembrane region" description="Helical" evidence="11">
    <location>
        <begin position="151"/>
        <end position="173"/>
    </location>
</feature>
<evidence type="ECO:0000256" key="10">
    <source>
        <dbReference type="SAM" id="MobiDB-lite"/>
    </source>
</evidence>
<dbReference type="OrthoDB" id="10071887at2759"/>
<comment type="subcellular location">
    <subcellularLocation>
        <location evidence="1">Cell membrane</location>
        <topology evidence="1">Multi-pass membrane protein</topology>
    </subcellularLocation>
</comment>
<evidence type="ECO:0000256" key="2">
    <source>
        <dbReference type="ARBA" id="ARBA00022475"/>
    </source>
</evidence>
<comment type="similarity">
    <text evidence="9">Belongs to the G-protein coupled receptor 1 family.</text>
</comment>
<protein>
    <recommendedName>
        <fullName evidence="12">G-protein coupled receptors family 1 profile domain-containing protein</fullName>
    </recommendedName>
</protein>
<keyword evidence="5 9" id="KW-0297">G-protein coupled receptor</keyword>
<feature type="transmembrane region" description="Helical" evidence="11">
    <location>
        <begin position="66"/>
        <end position="91"/>
    </location>
</feature>
<sequence length="392" mass="45070">MDPEESTQFNNRTPVLSSEDSNLPLSTSIPAVVIYGILIATTVIGNLFVIISYFQDRKLRQRPANLIILNLAFADLIVGLVPLTVNLTIIVSGRWLFGEYFCRLYRVIDYLAVYVSVVMIVFISIDRYLLVTKPIKHRLLVTRKRVRYAIMSAWITYFTVFVLLSFGWTTFGGQKETMDYSHECLMEYLGNPFVTLTVSLIGFFIPFSSVAFLNVLIFVNIKRQFDKFQVITINRNVDEKTEYRVNQECPANMYDVKGDKDDNNHQRRSFRLSSTSQRDNTSMNTQTVSQAIYMNATPNTKFDQFTSVRLQKNIIIAKKLALVVMVFGVCCLPYEICTIANAICKEKCTSNLAWDITENIQWANSGINPILYAFTIVQFKKNFVRLFRCRSN</sequence>
<dbReference type="AlphaFoldDB" id="A0A7M7PSE4"/>
<dbReference type="SUPFAM" id="SSF81321">
    <property type="entry name" value="Family A G protein-coupled receptor-like"/>
    <property type="match status" value="1"/>
</dbReference>
<evidence type="ECO:0000256" key="1">
    <source>
        <dbReference type="ARBA" id="ARBA00004651"/>
    </source>
</evidence>
<dbReference type="PROSITE" id="PS00237">
    <property type="entry name" value="G_PROTEIN_RECEP_F1_1"/>
    <property type="match status" value="1"/>
</dbReference>
<feature type="compositionally biased region" description="Polar residues" evidence="10">
    <location>
        <begin position="271"/>
        <end position="283"/>
    </location>
</feature>
<dbReference type="InterPro" id="IPR000276">
    <property type="entry name" value="GPCR_Rhodpsn"/>
</dbReference>
<keyword evidence="4 11" id="KW-1133">Transmembrane helix</keyword>
<dbReference type="PROSITE" id="PS50262">
    <property type="entry name" value="G_PROTEIN_RECEP_F1_2"/>
    <property type="match status" value="1"/>
</dbReference>
<evidence type="ECO:0000259" key="12">
    <source>
        <dbReference type="PROSITE" id="PS50262"/>
    </source>
</evidence>
<dbReference type="Proteomes" id="UP000007110">
    <property type="component" value="Unassembled WGS sequence"/>
</dbReference>
<dbReference type="PANTHER" id="PTHR24248">
    <property type="entry name" value="ADRENERGIC RECEPTOR-RELATED G-PROTEIN COUPLED RECEPTOR"/>
    <property type="match status" value="1"/>
</dbReference>
<dbReference type="Pfam" id="PF00001">
    <property type="entry name" value="7tm_1"/>
    <property type="match status" value="1"/>
</dbReference>
<evidence type="ECO:0000256" key="7">
    <source>
        <dbReference type="ARBA" id="ARBA00023170"/>
    </source>
</evidence>
<keyword evidence="6 11" id="KW-0472">Membrane</keyword>
<keyword evidence="7 9" id="KW-0675">Receptor</keyword>
<dbReference type="GO" id="GO:0005886">
    <property type="term" value="C:plasma membrane"/>
    <property type="evidence" value="ECO:0000318"/>
    <property type="project" value="GO_Central"/>
</dbReference>
<name>A0A7M7PSE4_STRPU</name>
<dbReference type="InParanoid" id="A0A7M7PSE4"/>
<dbReference type="Gene3D" id="1.20.1070.10">
    <property type="entry name" value="Rhodopsin 7-helix transmembrane proteins"/>
    <property type="match status" value="1"/>
</dbReference>
<dbReference type="OMA" id="WDITENI"/>
<dbReference type="KEGG" id="spu:105447216"/>
<feature type="transmembrane region" description="Helical" evidence="11">
    <location>
        <begin position="193"/>
        <end position="219"/>
    </location>
</feature>
<dbReference type="GeneID" id="105447216"/>
<keyword evidence="2" id="KW-1003">Cell membrane</keyword>
<feature type="compositionally biased region" description="Basic and acidic residues" evidence="10">
    <location>
        <begin position="256"/>
        <end position="265"/>
    </location>
</feature>
<evidence type="ECO:0000313" key="13">
    <source>
        <dbReference type="EnsemblMetazoa" id="XP_030855046"/>
    </source>
</evidence>
<evidence type="ECO:0000256" key="9">
    <source>
        <dbReference type="RuleBase" id="RU000688"/>
    </source>
</evidence>
<reference evidence="14" key="1">
    <citation type="submission" date="2015-02" db="EMBL/GenBank/DDBJ databases">
        <title>Genome sequencing for Strongylocentrotus purpuratus.</title>
        <authorList>
            <person name="Murali S."/>
            <person name="Liu Y."/>
            <person name="Vee V."/>
            <person name="English A."/>
            <person name="Wang M."/>
            <person name="Skinner E."/>
            <person name="Han Y."/>
            <person name="Muzny D.M."/>
            <person name="Worley K.C."/>
            <person name="Gibbs R.A."/>
        </authorList>
    </citation>
    <scope>NUCLEOTIDE SEQUENCE</scope>
</reference>
<keyword evidence="8 9" id="KW-0807">Transducer</keyword>
<evidence type="ECO:0000256" key="4">
    <source>
        <dbReference type="ARBA" id="ARBA00022989"/>
    </source>
</evidence>